<evidence type="ECO:0000256" key="4">
    <source>
        <dbReference type="SAM" id="MobiDB-lite"/>
    </source>
</evidence>
<feature type="region of interest" description="Disordered" evidence="4">
    <location>
        <begin position="507"/>
        <end position="535"/>
    </location>
</feature>
<dbReference type="PROSITE" id="PS00674">
    <property type="entry name" value="AAA"/>
    <property type="match status" value="1"/>
</dbReference>
<dbReference type="Pfam" id="PF17862">
    <property type="entry name" value="AAA_lid_3"/>
    <property type="match status" value="1"/>
</dbReference>
<dbReference type="GO" id="GO:0016887">
    <property type="term" value="F:ATP hydrolysis activity"/>
    <property type="evidence" value="ECO:0007669"/>
    <property type="project" value="InterPro"/>
</dbReference>
<protein>
    <submittedName>
        <fullName evidence="6">ATPase, AAA family protein</fullName>
    </submittedName>
</protein>
<evidence type="ECO:0000259" key="5">
    <source>
        <dbReference type="SMART" id="SM00382"/>
    </source>
</evidence>
<dbReference type="FunFam" id="3.40.50.300:FF:000061">
    <property type="entry name" value="ATPase family, AAA domain-containing 2"/>
    <property type="match status" value="1"/>
</dbReference>
<evidence type="ECO:0000256" key="2">
    <source>
        <dbReference type="ARBA" id="ARBA00022741"/>
    </source>
</evidence>
<dbReference type="SUPFAM" id="SSF52540">
    <property type="entry name" value="P-loop containing nucleoside triphosphate hydrolases"/>
    <property type="match status" value="2"/>
</dbReference>
<dbReference type="GO" id="GO:0005524">
    <property type="term" value="F:ATP binding"/>
    <property type="evidence" value="ECO:0007669"/>
    <property type="project" value="UniProtKB-KW"/>
</dbReference>
<accession>A0AAD9LJB8</accession>
<dbReference type="Gene3D" id="3.40.50.300">
    <property type="entry name" value="P-loop containing nucleotide triphosphate hydrolases"/>
    <property type="match status" value="2"/>
</dbReference>
<dbReference type="InterPro" id="IPR003960">
    <property type="entry name" value="ATPase_AAA_CS"/>
</dbReference>
<proteinExistence type="predicted"/>
<dbReference type="SMART" id="SM00382">
    <property type="entry name" value="AAA"/>
    <property type="match status" value="2"/>
</dbReference>
<keyword evidence="2" id="KW-0547">Nucleotide-binding</keyword>
<dbReference type="Pfam" id="PF00004">
    <property type="entry name" value="AAA"/>
    <property type="match status" value="2"/>
</dbReference>
<dbReference type="PANTHER" id="PTHR23077">
    <property type="entry name" value="AAA-FAMILY ATPASE"/>
    <property type="match status" value="1"/>
</dbReference>
<evidence type="ECO:0000256" key="3">
    <source>
        <dbReference type="ARBA" id="ARBA00022840"/>
    </source>
</evidence>
<dbReference type="Proteomes" id="UP001195914">
    <property type="component" value="Unassembled WGS sequence"/>
</dbReference>
<name>A0AAD9LJB8_BABDI</name>
<dbReference type="InterPro" id="IPR041569">
    <property type="entry name" value="AAA_lid_3"/>
</dbReference>
<dbReference type="Gene3D" id="1.10.8.60">
    <property type="match status" value="2"/>
</dbReference>
<sequence length="871" mass="97064">MGTVELSVTLLARRMQFNARESGQYVIILPAQTLKKYKLEHGSTMVLSDAKKQKQMCVKLHNAVEYGVEYSFLKPTKAVASEELILSLEAETNTPITLKMTPLGEVPAATTLTMTYLEHYDTKGGEWKRICNQKQVDDLGNHKQATDPGARYLDWTGSTVAGEAICPPSKWWYALLNRDMTPIIVNSMIGAILAPENVVALNLKGVLARFKCIDVEAKGNKRVNGDMGRVIESTEVAIKLVSNNISSHNATRKNKVNKLGGLTEPIGILKRHVIYPLVYADKYAQLGIFPPTGVLLHGPPGCGKTMIAKAMREDFAELFGLAESTSVYIKLVQSSDIISSLVGRTEENINALFAECEEIAQKKPCICFIDEIDVLCRKRDGSTEFNTRNVTALLNNLDGVGSQQSTPSRRKGYIIIGSTNDVDSMDIALRRPGRFDLEIEVGVPTSSERLDILNTMLQDVKHSLNYSDIAYINDYCQAFVGADLKQLVSNASWARLNKMRNRDDHCDTASIDKYTGNSSQGTSETNSDGEEEPTTLEEQCITLEDFKEALKLTRPSALRELHVHITDVRWEHIGGYEDVKLLLKECVEYPRTYSALYEKMRVQTPRGLLLYGPPGCSKTLMAKAVATESHMNFISVKGPELFSKWVGESERAIRQLFRKARTNAPCVIFFDEMDSISVSRELSDAGGVGSRVLSQLLNEMDGINSVKQVLVIGATNRPDLMDTALLRPGRLDRLVYIPLPDMEARRSIFNIYLTRLPTDGFNIEQASEEFAKETNGYSGAEIAMICKEGAMIALREFIKRDMESRKAAATRTTNNAEDPMAKLGDELAAIKLNDIVPVSIKHIKDAMARVKPRTKPETIRFYEEYRAQHPF</sequence>
<dbReference type="InterPro" id="IPR050168">
    <property type="entry name" value="AAA_ATPase_domain"/>
</dbReference>
<dbReference type="PANTHER" id="PTHR23077:SF27">
    <property type="entry name" value="ATPASE FAMILY GENE 2 PROTEIN HOMOLOG A"/>
    <property type="match status" value="1"/>
</dbReference>
<keyword evidence="7" id="KW-1185">Reference proteome</keyword>
<dbReference type="InterPro" id="IPR003593">
    <property type="entry name" value="AAA+_ATPase"/>
</dbReference>
<reference evidence="6" key="2">
    <citation type="submission" date="2021-05" db="EMBL/GenBank/DDBJ databases">
        <authorList>
            <person name="Pain A."/>
        </authorList>
    </citation>
    <scope>NUCLEOTIDE SEQUENCE</scope>
    <source>
        <strain evidence="6">1802A</strain>
    </source>
</reference>
<feature type="domain" description="AAA+ ATPase" evidence="5">
    <location>
        <begin position="604"/>
        <end position="741"/>
    </location>
</feature>
<keyword evidence="3" id="KW-0067">ATP-binding</keyword>
<evidence type="ECO:0000256" key="1">
    <source>
        <dbReference type="ARBA" id="ARBA00022737"/>
    </source>
</evidence>
<evidence type="ECO:0000313" key="7">
    <source>
        <dbReference type="Proteomes" id="UP001195914"/>
    </source>
</evidence>
<dbReference type="InterPro" id="IPR003959">
    <property type="entry name" value="ATPase_AAA_core"/>
</dbReference>
<comment type="caution">
    <text evidence="6">The sequence shown here is derived from an EMBL/GenBank/DDBJ whole genome shotgun (WGS) entry which is preliminary data.</text>
</comment>
<dbReference type="EMBL" id="JAHBMH010000033">
    <property type="protein sequence ID" value="KAK1937687.1"/>
    <property type="molecule type" value="Genomic_DNA"/>
</dbReference>
<organism evidence="6 7">
    <name type="scientific">Babesia divergens</name>
    <dbReference type="NCBI Taxonomy" id="32595"/>
    <lineage>
        <taxon>Eukaryota</taxon>
        <taxon>Sar</taxon>
        <taxon>Alveolata</taxon>
        <taxon>Apicomplexa</taxon>
        <taxon>Aconoidasida</taxon>
        <taxon>Piroplasmida</taxon>
        <taxon>Babesiidae</taxon>
        <taxon>Babesia</taxon>
    </lineage>
</organism>
<feature type="domain" description="AAA+ ATPase" evidence="5">
    <location>
        <begin position="290"/>
        <end position="445"/>
    </location>
</feature>
<gene>
    <name evidence="6" type="ORF">X943_003869</name>
</gene>
<dbReference type="GO" id="GO:0005737">
    <property type="term" value="C:cytoplasm"/>
    <property type="evidence" value="ECO:0007669"/>
    <property type="project" value="TreeGrafter"/>
</dbReference>
<keyword evidence="1" id="KW-0677">Repeat</keyword>
<reference evidence="6" key="1">
    <citation type="journal article" date="2014" name="Nucleic Acids Res.">
        <title>The evolutionary dynamics of variant antigen genes in Babesia reveal a history of genomic innovation underlying host-parasite interaction.</title>
        <authorList>
            <person name="Jackson A.P."/>
            <person name="Otto T.D."/>
            <person name="Darby A."/>
            <person name="Ramaprasad A."/>
            <person name="Xia D."/>
            <person name="Echaide I.E."/>
            <person name="Farber M."/>
            <person name="Gahlot S."/>
            <person name="Gamble J."/>
            <person name="Gupta D."/>
            <person name="Gupta Y."/>
            <person name="Jackson L."/>
            <person name="Malandrin L."/>
            <person name="Malas T.B."/>
            <person name="Moussa E."/>
            <person name="Nair M."/>
            <person name="Reid A.J."/>
            <person name="Sanders M."/>
            <person name="Sharma J."/>
            <person name="Tracey A."/>
            <person name="Quail M.A."/>
            <person name="Weir W."/>
            <person name="Wastling J.M."/>
            <person name="Hall N."/>
            <person name="Willadsen P."/>
            <person name="Lingelbach K."/>
            <person name="Shiels B."/>
            <person name="Tait A."/>
            <person name="Berriman M."/>
            <person name="Allred D.R."/>
            <person name="Pain A."/>
        </authorList>
    </citation>
    <scope>NUCLEOTIDE SEQUENCE</scope>
    <source>
        <strain evidence="6">1802A</strain>
    </source>
</reference>
<dbReference type="CDD" id="cd19511">
    <property type="entry name" value="RecA-like_CDC48_r2-like"/>
    <property type="match status" value="1"/>
</dbReference>
<dbReference type="FunFam" id="3.40.50.300:FF:000018">
    <property type="entry name" value="Cell division control 48"/>
    <property type="match status" value="1"/>
</dbReference>
<evidence type="ECO:0000313" key="6">
    <source>
        <dbReference type="EMBL" id="KAK1937687.1"/>
    </source>
</evidence>
<dbReference type="InterPro" id="IPR027417">
    <property type="entry name" value="P-loop_NTPase"/>
</dbReference>
<feature type="compositionally biased region" description="Polar residues" evidence="4">
    <location>
        <begin position="515"/>
        <end position="526"/>
    </location>
</feature>
<dbReference type="AlphaFoldDB" id="A0AAD9LJB8"/>